<organism evidence="1 2">
    <name type="scientific">Pseudoalteromonas phenolica</name>
    <dbReference type="NCBI Taxonomy" id="161398"/>
    <lineage>
        <taxon>Bacteria</taxon>
        <taxon>Pseudomonadati</taxon>
        <taxon>Pseudomonadota</taxon>
        <taxon>Gammaproteobacteria</taxon>
        <taxon>Alteromonadales</taxon>
        <taxon>Pseudoalteromonadaceae</taxon>
        <taxon>Pseudoalteromonas</taxon>
    </lineage>
</organism>
<dbReference type="RefSeq" id="WP_130257386.1">
    <property type="nucleotide sequence ID" value="NZ_PPSX01000154.1"/>
</dbReference>
<accession>A0A4Q7IGM8</accession>
<gene>
    <name evidence="1" type="ORF">C1E23_20915</name>
</gene>
<dbReference type="EMBL" id="PPSX01000154">
    <property type="protein sequence ID" value="RZQ51183.1"/>
    <property type="molecule type" value="Genomic_DNA"/>
</dbReference>
<reference evidence="1 2" key="1">
    <citation type="submission" date="2018-01" db="EMBL/GenBank/DDBJ databases">
        <title>Co-occurrence of chitin degradation, pigmentation and bioactivity in marine Pseudoalteromonas.</title>
        <authorList>
            <person name="Paulsen S."/>
            <person name="Gram L."/>
            <person name="Machado H."/>
        </authorList>
    </citation>
    <scope>NUCLEOTIDE SEQUENCE [LARGE SCALE GENOMIC DNA]</scope>
    <source>
        <strain evidence="1 2">S3898</strain>
    </source>
</reference>
<sequence length="106" mass="12447">MNSNNFLKLNHYSTVIAELNIVSVDQPWLNCEFIPNENFAKHSKFFNNFQNQYSNGAVQNFDTFFSQLQSEGYSLKSKNYELVRFIILWGESKLSVRLRGQRVKNT</sequence>
<evidence type="ECO:0000313" key="1">
    <source>
        <dbReference type="EMBL" id="RZQ51183.1"/>
    </source>
</evidence>
<protein>
    <submittedName>
        <fullName evidence="1">Uncharacterized protein</fullName>
    </submittedName>
</protein>
<dbReference type="Proteomes" id="UP000291338">
    <property type="component" value="Unassembled WGS sequence"/>
</dbReference>
<proteinExistence type="predicted"/>
<name>A0A4Q7IGM8_9GAMM</name>
<dbReference type="AlphaFoldDB" id="A0A4Q7IGM8"/>
<comment type="caution">
    <text evidence="1">The sequence shown here is derived from an EMBL/GenBank/DDBJ whole genome shotgun (WGS) entry which is preliminary data.</text>
</comment>
<evidence type="ECO:0000313" key="2">
    <source>
        <dbReference type="Proteomes" id="UP000291338"/>
    </source>
</evidence>